<keyword evidence="2" id="KW-1185">Reference proteome</keyword>
<dbReference type="EMBL" id="JAODUO010000101">
    <property type="protein sequence ID" value="KAK2189619.1"/>
    <property type="molecule type" value="Genomic_DNA"/>
</dbReference>
<dbReference type="AlphaFoldDB" id="A0AAD9P7I5"/>
<name>A0AAD9P7I5_RIDPI</name>
<reference evidence="1" key="1">
    <citation type="journal article" date="2023" name="Mol. Biol. Evol.">
        <title>Third-Generation Sequencing Reveals the Adaptive Role of the Epigenome in Three Deep-Sea Polychaetes.</title>
        <authorList>
            <person name="Perez M."/>
            <person name="Aroh O."/>
            <person name="Sun Y."/>
            <person name="Lan Y."/>
            <person name="Juniper S.K."/>
            <person name="Young C.R."/>
            <person name="Angers B."/>
            <person name="Qian P.Y."/>
        </authorList>
    </citation>
    <scope>NUCLEOTIDE SEQUENCE</scope>
    <source>
        <strain evidence="1">R07B-5</strain>
    </source>
</reference>
<protein>
    <submittedName>
        <fullName evidence="1">Uncharacterized protein</fullName>
    </submittedName>
</protein>
<comment type="caution">
    <text evidence="1">The sequence shown here is derived from an EMBL/GenBank/DDBJ whole genome shotgun (WGS) entry which is preliminary data.</text>
</comment>
<organism evidence="1 2">
    <name type="scientific">Ridgeia piscesae</name>
    <name type="common">Tubeworm</name>
    <dbReference type="NCBI Taxonomy" id="27915"/>
    <lineage>
        <taxon>Eukaryota</taxon>
        <taxon>Metazoa</taxon>
        <taxon>Spiralia</taxon>
        <taxon>Lophotrochozoa</taxon>
        <taxon>Annelida</taxon>
        <taxon>Polychaeta</taxon>
        <taxon>Sedentaria</taxon>
        <taxon>Canalipalpata</taxon>
        <taxon>Sabellida</taxon>
        <taxon>Siboglinidae</taxon>
        <taxon>Ridgeia</taxon>
    </lineage>
</organism>
<accession>A0AAD9P7I5</accession>
<proteinExistence type="predicted"/>
<gene>
    <name evidence="1" type="ORF">NP493_101g07015</name>
</gene>
<dbReference type="Proteomes" id="UP001209878">
    <property type="component" value="Unassembled WGS sequence"/>
</dbReference>
<evidence type="ECO:0000313" key="1">
    <source>
        <dbReference type="EMBL" id="KAK2189619.1"/>
    </source>
</evidence>
<evidence type="ECO:0000313" key="2">
    <source>
        <dbReference type="Proteomes" id="UP001209878"/>
    </source>
</evidence>
<sequence>MEDFLIRKNLRWTGHLMRMSPDRLPNQILYSQLSSGHRERAPSSPVQGYRQEKLEAERHETRLVHITLTSER</sequence>